<evidence type="ECO:0000313" key="2">
    <source>
        <dbReference type="EMBL" id="GAA3647730.1"/>
    </source>
</evidence>
<dbReference type="Pfam" id="PF13560">
    <property type="entry name" value="HTH_31"/>
    <property type="match status" value="1"/>
</dbReference>
<evidence type="ECO:0000313" key="3">
    <source>
        <dbReference type="Proteomes" id="UP001410795"/>
    </source>
</evidence>
<dbReference type="Gene3D" id="1.10.260.40">
    <property type="entry name" value="lambda repressor-like DNA-binding domains"/>
    <property type="match status" value="1"/>
</dbReference>
<name>A0ABP7B3A6_9MICO</name>
<dbReference type="SUPFAM" id="SSF47413">
    <property type="entry name" value="lambda repressor-like DNA-binding domains"/>
    <property type="match status" value="1"/>
</dbReference>
<dbReference type="InterPro" id="IPR041413">
    <property type="entry name" value="MLTR_LBD"/>
</dbReference>
<dbReference type="Proteomes" id="UP001410795">
    <property type="component" value="Unassembled WGS sequence"/>
</dbReference>
<keyword evidence="3" id="KW-1185">Reference proteome</keyword>
<protein>
    <submittedName>
        <fullName evidence="2">Helix-turn-helix transcriptional regulator</fullName>
    </submittedName>
</protein>
<evidence type="ECO:0000259" key="1">
    <source>
        <dbReference type="PROSITE" id="PS50943"/>
    </source>
</evidence>
<organism evidence="2 3">
    <name type="scientific">Microbacterium marinilacus</name>
    <dbReference type="NCBI Taxonomy" id="415209"/>
    <lineage>
        <taxon>Bacteria</taxon>
        <taxon>Bacillati</taxon>
        <taxon>Actinomycetota</taxon>
        <taxon>Actinomycetes</taxon>
        <taxon>Micrococcales</taxon>
        <taxon>Microbacteriaceae</taxon>
        <taxon>Microbacterium</taxon>
    </lineage>
</organism>
<dbReference type="Pfam" id="PF17765">
    <property type="entry name" value="MLTR_LBD"/>
    <property type="match status" value="1"/>
</dbReference>
<dbReference type="PANTHER" id="PTHR35010">
    <property type="entry name" value="BLL4672 PROTEIN-RELATED"/>
    <property type="match status" value="1"/>
</dbReference>
<dbReference type="EMBL" id="BAAAYV010000002">
    <property type="protein sequence ID" value="GAA3647730.1"/>
    <property type="molecule type" value="Genomic_DNA"/>
</dbReference>
<dbReference type="InterPro" id="IPR010982">
    <property type="entry name" value="Lambda_DNA-bd_dom_sf"/>
</dbReference>
<sequence>MIDRPALADFLRRRREQVRPADVGLRGGSRRRTPGLRREEVAQLAGISTDHYTRLEQARGSAPSASVVAAVARALQCDEDQRDHLFHLVGIEPPRRRGEPHVRPGLIRLAGLLGDVPVILFTDVGEVVWRNPLAAALMTDLPEEPGRARNVIWRWFTDPDGRIAPRDDWERLGAAHVSDLRATHARRAGDPDVSRLVADLLRVSEEFRELWQRHDVAVRRQDRKTFLHPRVGAVELRCEVLVSEAGDVRLLAYFPLEGTDAADRLDLLRVIGTQDLRIDAT</sequence>
<accession>A0ABP7B3A6</accession>
<dbReference type="InterPro" id="IPR001387">
    <property type="entry name" value="Cro/C1-type_HTH"/>
</dbReference>
<proteinExistence type="predicted"/>
<dbReference type="PROSITE" id="PS50943">
    <property type="entry name" value="HTH_CROC1"/>
    <property type="match status" value="1"/>
</dbReference>
<feature type="domain" description="HTH cro/C1-type" evidence="1">
    <location>
        <begin position="35"/>
        <end position="82"/>
    </location>
</feature>
<dbReference type="Gene3D" id="3.30.450.180">
    <property type="match status" value="1"/>
</dbReference>
<comment type="caution">
    <text evidence="2">The sequence shown here is derived from an EMBL/GenBank/DDBJ whole genome shotgun (WGS) entry which is preliminary data.</text>
</comment>
<dbReference type="PANTHER" id="PTHR35010:SF2">
    <property type="entry name" value="BLL4672 PROTEIN"/>
    <property type="match status" value="1"/>
</dbReference>
<dbReference type="RefSeq" id="WP_221856623.1">
    <property type="nucleotide sequence ID" value="NZ_BAAAYV010000002.1"/>
</dbReference>
<gene>
    <name evidence="2" type="ORF">GCM10022202_03970</name>
</gene>
<reference evidence="3" key="1">
    <citation type="journal article" date="2019" name="Int. J. Syst. Evol. Microbiol.">
        <title>The Global Catalogue of Microorganisms (GCM) 10K type strain sequencing project: providing services to taxonomists for standard genome sequencing and annotation.</title>
        <authorList>
            <consortium name="The Broad Institute Genomics Platform"/>
            <consortium name="The Broad Institute Genome Sequencing Center for Infectious Disease"/>
            <person name="Wu L."/>
            <person name="Ma J."/>
        </authorList>
    </citation>
    <scope>NUCLEOTIDE SEQUENCE [LARGE SCALE GENOMIC DNA]</scope>
    <source>
        <strain evidence="3">JCM 16546</strain>
    </source>
</reference>
<dbReference type="SMART" id="SM00530">
    <property type="entry name" value="HTH_XRE"/>
    <property type="match status" value="1"/>
</dbReference>